<gene>
    <name evidence="5" type="ORF">EI291_17645</name>
</gene>
<dbReference type="PANTHER" id="PTHR46796">
    <property type="entry name" value="HTH-TYPE TRANSCRIPTIONAL ACTIVATOR RHAS-RELATED"/>
    <property type="match status" value="1"/>
</dbReference>
<dbReference type="AlphaFoldDB" id="A0A3R9MRN9"/>
<reference evidence="5 6" key="1">
    <citation type="submission" date="2018-12" db="EMBL/GenBank/DDBJ databases">
        <authorList>
            <person name="Feng G."/>
            <person name="Zhu H."/>
        </authorList>
    </citation>
    <scope>NUCLEOTIDE SEQUENCE [LARGE SCALE GENOMIC DNA]</scope>
    <source>
        <strain evidence="5 6">KCTC 12533</strain>
    </source>
</reference>
<sequence>MFVQFYPPAPALQPLVQHYLLVHVRYAGEGVVKPFPPAPEQCLYFYPRDPVHSFSYRLGREQPAAPALLVGPQLTRVDLRLRPDHLMLRVAFRPGGLHRLLGVPMTELLDFGAEADLLLGPDLRELTDQLRNPAASYAQLVSLVEAFLLRRQRQVAAPAHPFERALPLLLHPGTSLDDLARAAGLSARQLERCCHRQLGVGPRLFARIGRFSRAVRLKDHRPDLDWLSVALLTGYSDYRHLVRDSQEFAGVTPPALLRADATHPARVYTMLDAERTDWLRADG</sequence>
<keyword evidence="2" id="KW-0238">DNA-binding</keyword>
<accession>A0A3R9MRN9</accession>
<dbReference type="Pfam" id="PF12833">
    <property type="entry name" value="HTH_18"/>
    <property type="match status" value="1"/>
</dbReference>
<evidence type="ECO:0000256" key="1">
    <source>
        <dbReference type="ARBA" id="ARBA00023015"/>
    </source>
</evidence>
<dbReference type="GO" id="GO:0043565">
    <property type="term" value="F:sequence-specific DNA binding"/>
    <property type="evidence" value="ECO:0007669"/>
    <property type="project" value="InterPro"/>
</dbReference>
<dbReference type="Gene3D" id="1.10.10.60">
    <property type="entry name" value="Homeodomain-like"/>
    <property type="match status" value="1"/>
</dbReference>
<feature type="domain" description="HTH araC/xylS-type" evidence="4">
    <location>
        <begin position="175"/>
        <end position="259"/>
    </location>
</feature>
<proteinExistence type="predicted"/>
<dbReference type="InterPro" id="IPR046532">
    <property type="entry name" value="DUF6597"/>
</dbReference>
<dbReference type="OrthoDB" id="635259at2"/>
<dbReference type="PROSITE" id="PS01124">
    <property type="entry name" value="HTH_ARAC_FAMILY_2"/>
    <property type="match status" value="1"/>
</dbReference>
<organism evidence="5 6">
    <name type="scientific">Hymenobacter rigui</name>
    <dbReference type="NCBI Taxonomy" id="334424"/>
    <lineage>
        <taxon>Bacteria</taxon>
        <taxon>Pseudomonadati</taxon>
        <taxon>Bacteroidota</taxon>
        <taxon>Cytophagia</taxon>
        <taxon>Cytophagales</taxon>
        <taxon>Hymenobacteraceae</taxon>
        <taxon>Hymenobacter</taxon>
    </lineage>
</organism>
<keyword evidence="3" id="KW-0804">Transcription</keyword>
<keyword evidence="6" id="KW-1185">Reference proteome</keyword>
<protein>
    <submittedName>
        <fullName evidence="5">AraC family transcriptional regulator</fullName>
    </submittedName>
</protein>
<evidence type="ECO:0000256" key="3">
    <source>
        <dbReference type="ARBA" id="ARBA00023163"/>
    </source>
</evidence>
<dbReference type="SMART" id="SM00342">
    <property type="entry name" value="HTH_ARAC"/>
    <property type="match status" value="1"/>
</dbReference>
<evidence type="ECO:0000313" key="5">
    <source>
        <dbReference type="EMBL" id="RSK46867.1"/>
    </source>
</evidence>
<dbReference type="InterPro" id="IPR018060">
    <property type="entry name" value="HTH_AraC"/>
</dbReference>
<dbReference type="Proteomes" id="UP000273500">
    <property type="component" value="Unassembled WGS sequence"/>
</dbReference>
<dbReference type="InterPro" id="IPR050204">
    <property type="entry name" value="AraC_XylS_family_regulators"/>
</dbReference>
<dbReference type="PANTHER" id="PTHR46796:SF15">
    <property type="entry name" value="BLL1074 PROTEIN"/>
    <property type="match status" value="1"/>
</dbReference>
<dbReference type="EMBL" id="RWIT01000012">
    <property type="protein sequence ID" value="RSK46867.1"/>
    <property type="molecule type" value="Genomic_DNA"/>
</dbReference>
<evidence type="ECO:0000313" key="6">
    <source>
        <dbReference type="Proteomes" id="UP000273500"/>
    </source>
</evidence>
<dbReference type="Pfam" id="PF20240">
    <property type="entry name" value="DUF6597"/>
    <property type="match status" value="1"/>
</dbReference>
<keyword evidence="1" id="KW-0805">Transcription regulation</keyword>
<name>A0A3R9MRN9_9BACT</name>
<comment type="caution">
    <text evidence="5">The sequence shown here is derived from an EMBL/GenBank/DDBJ whole genome shotgun (WGS) entry which is preliminary data.</text>
</comment>
<dbReference type="RefSeq" id="WP_148103423.1">
    <property type="nucleotide sequence ID" value="NZ_RWIT01000012.1"/>
</dbReference>
<dbReference type="GO" id="GO:0003700">
    <property type="term" value="F:DNA-binding transcription factor activity"/>
    <property type="evidence" value="ECO:0007669"/>
    <property type="project" value="InterPro"/>
</dbReference>
<evidence type="ECO:0000256" key="2">
    <source>
        <dbReference type="ARBA" id="ARBA00023125"/>
    </source>
</evidence>
<evidence type="ECO:0000259" key="4">
    <source>
        <dbReference type="PROSITE" id="PS01124"/>
    </source>
</evidence>